<evidence type="ECO:0000313" key="1">
    <source>
        <dbReference type="EMBL" id="KAK1740027.1"/>
    </source>
</evidence>
<accession>A0AAD8Y5S9</accession>
<keyword evidence="2" id="KW-1185">Reference proteome</keyword>
<gene>
    <name evidence="1" type="ORF">QTG54_008977</name>
</gene>
<dbReference type="Proteomes" id="UP001224775">
    <property type="component" value="Unassembled WGS sequence"/>
</dbReference>
<dbReference type="AlphaFoldDB" id="A0AAD8Y5S9"/>
<protein>
    <submittedName>
        <fullName evidence="1">Uncharacterized protein</fullName>
    </submittedName>
</protein>
<reference evidence="1" key="1">
    <citation type="submission" date="2023-06" db="EMBL/GenBank/DDBJ databases">
        <title>Survivors Of The Sea: Transcriptome response of Skeletonema marinoi to long-term dormancy.</title>
        <authorList>
            <person name="Pinder M.I.M."/>
            <person name="Kourtchenko O."/>
            <person name="Robertson E.K."/>
            <person name="Larsson T."/>
            <person name="Maumus F."/>
            <person name="Osuna-Cruz C.M."/>
            <person name="Vancaester E."/>
            <person name="Stenow R."/>
            <person name="Vandepoele K."/>
            <person name="Ploug H."/>
            <person name="Bruchert V."/>
            <person name="Godhe A."/>
            <person name="Topel M."/>
        </authorList>
    </citation>
    <scope>NUCLEOTIDE SEQUENCE</scope>
    <source>
        <strain evidence="1">R05AC</strain>
    </source>
</reference>
<proteinExistence type="predicted"/>
<dbReference type="EMBL" id="JATAAI010000016">
    <property type="protein sequence ID" value="KAK1740027.1"/>
    <property type="molecule type" value="Genomic_DNA"/>
</dbReference>
<organism evidence="1 2">
    <name type="scientific">Skeletonema marinoi</name>
    <dbReference type="NCBI Taxonomy" id="267567"/>
    <lineage>
        <taxon>Eukaryota</taxon>
        <taxon>Sar</taxon>
        <taxon>Stramenopiles</taxon>
        <taxon>Ochrophyta</taxon>
        <taxon>Bacillariophyta</taxon>
        <taxon>Coscinodiscophyceae</taxon>
        <taxon>Thalassiosirophycidae</taxon>
        <taxon>Thalassiosirales</taxon>
        <taxon>Skeletonemataceae</taxon>
        <taxon>Skeletonema</taxon>
        <taxon>Skeletonema marinoi-dohrnii complex</taxon>
    </lineage>
</organism>
<evidence type="ECO:0000313" key="2">
    <source>
        <dbReference type="Proteomes" id="UP001224775"/>
    </source>
</evidence>
<name>A0AAD8Y5S9_9STRA</name>
<sequence length="150" mass="17221">MDWKKLVPSVGIPGLNFDVAGKWKLDGDAEEKYIAFFEFHDGFMGMFAKKTFKLQKEPKNGDLVEAWAKAKPIIEAKMEEAFNIAIEHRERKAGLPVYDKSIEELNKELIPGLNKELEGFIAEAYFYMDYRAADKSAQYVPHMIIRIKTA</sequence>
<comment type="caution">
    <text evidence="1">The sequence shown here is derived from an EMBL/GenBank/DDBJ whole genome shotgun (WGS) entry which is preliminary data.</text>
</comment>